<evidence type="ECO:0000313" key="4">
    <source>
        <dbReference type="Proteomes" id="UP000465101"/>
    </source>
</evidence>
<sequence length="115" mass="13786">METQTTEHKELTKREELRELSKIAKMFQNTSCAEMTINEILIEHFYKSEEHKEFKTLHDWNKEGFKVNKGEKAFLIWGKPKKNQKNENPDKQEPEDETEFYPICFLFSNAQVTKK</sequence>
<reference evidence="3 4" key="1">
    <citation type="journal article" date="2020" name="Viruses">
        <title>Diversity and Host Interactions Among Virulent and Temperate Baltic Sea Flavobacterium Phages.</title>
        <authorList>
            <person name="Nilsson E."/>
            <person name="Bayfield O.W."/>
            <person name="Lundin D."/>
            <person name="Antson A.A."/>
            <person name="Holmfeldt K."/>
        </authorList>
    </citation>
    <scope>NUCLEOTIDE SEQUENCE [LARGE SCALE GENOMIC DNA]</scope>
</reference>
<name>A0A6B9LAB3_9CAUD</name>
<evidence type="ECO:0000256" key="1">
    <source>
        <dbReference type="SAM" id="MobiDB-lite"/>
    </source>
</evidence>
<keyword evidence="4" id="KW-1185">Reference proteome</keyword>
<dbReference type="Proteomes" id="UP000465101">
    <property type="component" value="Segment"/>
</dbReference>
<feature type="domain" description="N-terminal" evidence="2">
    <location>
        <begin position="36"/>
        <end position="98"/>
    </location>
</feature>
<dbReference type="GO" id="GO:0003697">
    <property type="term" value="F:single-stranded DNA binding"/>
    <property type="evidence" value="ECO:0007669"/>
    <property type="project" value="InterPro"/>
</dbReference>
<evidence type="ECO:0000259" key="2">
    <source>
        <dbReference type="Pfam" id="PF08401"/>
    </source>
</evidence>
<protein>
    <recommendedName>
        <fullName evidence="2">N-terminal domain-containing protein</fullName>
    </recommendedName>
</protein>
<evidence type="ECO:0000313" key="3">
    <source>
        <dbReference type="EMBL" id="QHB38997.1"/>
    </source>
</evidence>
<feature type="region of interest" description="Disordered" evidence="1">
    <location>
        <begin position="78"/>
        <end position="98"/>
    </location>
</feature>
<dbReference type="InterPro" id="IPR013610">
    <property type="entry name" value="ArdC_N"/>
</dbReference>
<dbReference type="Pfam" id="PF08401">
    <property type="entry name" value="ArdcN"/>
    <property type="match status" value="1"/>
</dbReference>
<organism evidence="3 4">
    <name type="scientific">Flavobacterium phage vB_FspS_laban6-1</name>
    <dbReference type="NCBI Taxonomy" id="2686250"/>
    <lineage>
        <taxon>Viruses</taxon>
        <taxon>Duplodnaviria</taxon>
        <taxon>Heunggongvirae</taxon>
        <taxon>Uroviricota</taxon>
        <taxon>Caudoviricetes</taxon>
        <taxon>Duneviridae</taxon>
        <taxon>Labanvirus</taxon>
        <taxon>Labanvirus laban</taxon>
    </lineage>
</organism>
<gene>
    <name evidence="3" type="ORF">laban61_gp026</name>
</gene>
<dbReference type="EMBL" id="MN812211">
    <property type="protein sequence ID" value="QHB38997.1"/>
    <property type="molecule type" value="Genomic_DNA"/>
</dbReference>
<accession>A0A6B9LAB3</accession>
<proteinExistence type="predicted"/>